<dbReference type="InterPro" id="IPR044250">
    <property type="entry name" value="MenF-like"/>
</dbReference>
<dbReference type="AlphaFoldDB" id="A0A6I9TNL5"/>
<comment type="similarity">
    <text evidence="4">Belongs to the isochorismate synthase family.</text>
</comment>
<gene>
    <name evidence="14" type="primary">LOC105168770</name>
</gene>
<dbReference type="PANTHER" id="PTHR47253:SF4">
    <property type="entry name" value="ISOCHORISMATE SYNTHASE 2, CHLOROPLASTIC"/>
    <property type="match status" value="1"/>
</dbReference>
<name>A0A6I9TNL5_SESIN</name>
<comment type="subcellular location">
    <subcellularLocation>
        <location evidence="3">Plastid</location>
        <location evidence="3">Chloroplast</location>
    </subcellularLocation>
</comment>
<evidence type="ECO:0000256" key="1">
    <source>
        <dbReference type="ARBA" id="ARBA00000799"/>
    </source>
</evidence>
<keyword evidence="11" id="KW-0413">Isomerase</keyword>
<evidence type="ECO:0000256" key="5">
    <source>
        <dbReference type="ARBA" id="ARBA00012824"/>
    </source>
</evidence>
<dbReference type="GeneID" id="105168770"/>
<dbReference type="OrthoDB" id="8119704at2759"/>
<feature type="domain" description="Chorismate-utilising enzyme C-terminal" evidence="12">
    <location>
        <begin position="296"/>
        <end position="551"/>
    </location>
</feature>
<accession>A0A6I9TNL5</accession>
<evidence type="ECO:0000256" key="7">
    <source>
        <dbReference type="ARBA" id="ARBA00022640"/>
    </source>
</evidence>
<dbReference type="EC" id="5.4.4.2" evidence="5"/>
<dbReference type="RefSeq" id="XP_011087218.1">
    <property type="nucleotide sequence ID" value="XM_011088916.2"/>
</dbReference>
<dbReference type="SUPFAM" id="SSF56322">
    <property type="entry name" value="ADC synthase"/>
    <property type="match status" value="1"/>
</dbReference>
<keyword evidence="9" id="KW-0460">Magnesium</keyword>
<dbReference type="GO" id="GO:0042372">
    <property type="term" value="P:phylloquinone biosynthetic process"/>
    <property type="evidence" value="ECO:0007669"/>
    <property type="project" value="UniProtKB-ARBA"/>
</dbReference>
<dbReference type="InterPro" id="IPR004561">
    <property type="entry name" value="IsoChor_synthase"/>
</dbReference>
<evidence type="ECO:0000256" key="4">
    <source>
        <dbReference type="ARBA" id="ARBA00005297"/>
    </source>
</evidence>
<dbReference type="Gene3D" id="3.60.120.10">
    <property type="entry name" value="Anthranilate synthase"/>
    <property type="match status" value="1"/>
</dbReference>
<evidence type="ECO:0000256" key="10">
    <source>
        <dbReference type="ARBA" id="ARBA00022946"/>
    </source>
</evidence>
<dbReference type="NCBIfam" id="TIGR00543">
    <property type="entry name" value="isochor_syn"/>
    <property type="match status" value="1"/>
</dbReference>
<dbReference type="KEGG" id="sind:105168770"/>
<evidence type="ECO:0000256" key="11">
    <source>
        <dbReference type="ARBA" id="ARBA00023235"/>
    </source>
</evidence>
<evidence type="ECO:0000313" key="14">
    <source>
        <dbReference type="RefSeq" id="XP_011087218.1"/>
    </source>
</evidence>
<dbReference type="InParanoid" id="A0A6I9TNL5"/>
<dbReference type="GO" id="GO:0006952">
    <property type="term" value="P:defense response"/>
    <property type="evidence" value="ECO:0007669"/>
    <property type="project" value="UniProtKB-KW"/>
</dbReference>
<keyword evidence="6" id="KW-0150">Chloroplast</keyword>
<organism evidence="13 14">
    <name type="scientific">Sesamum indicum</name>
    <name type="common">Oriental sesame</name>
    <name type="synonym">Sesamum orientale</name>
    <dbReference type="NCBI Taxonomy" id="4182"/>
    <lineage>
        <taxon>Eukaryota</taxon>
        <taxon>Viridiplantae</taxon>
        <taxon>Streptophyta</taxon>
        <taxon>Embryophyta</taxon>
        <taxon>Tracheophyta</taxon>
        <taxon>Spermatophyta</taxon>
        <taxon>Magnoliopsida</taxon>
        <taxon>eudicotyledons</taxon>
        <taxon>Gunneridae</taxon>
        <taxon>Pentapetalae</taxon>
        <taxon>asterids</taxon>
        <taxon>lamiids</taxon>
        <taxon>Lamiales</taxon>
        <taxon>Pedaliaceae</taxon>
        <taxon>Sesamum</taxon>
    </lineage>
</organism>
<reference evidence="14" key="1">
    <citation type="submission" date="2025-08" db="UniProtKB">
        <authorList>
            <consortium name="RefSeq"/>
        </authorList>
    </citation>
    <scope>IDENTIFICATION</scope>
</reference>
<keyword evidence="7" id="KW-0934">Plastid</keyword>
<dbReference type="GO" id="GO:0008909">
    <property type="term" value="F:isochorismate synthase activity"/>
    <property type="evidence" value="ECO:0007669"/>
    <property type="project" value="UniProtKB-EC"/>
</dbReference>
<dbReference type="FunCoup" id="A0A6I9TNL5">
    <property type="interactions" value="202"/>
</dbReference>
<evidence type="ECO:0000256" key="6">
    <source>
        <dbReference type="ARBA" id="ARBA00022528"/>
    </source>
</evidence>
<evidence type="ECO:0000256" key="3">
    <source>
        <dbReference type="ARBA" id="ARBA00004229"/>
    </source>
</evidence>
<sequence length="574" mass="63663">MAAAGIVSKCCTGRFMDMESMRCSFSSSSPTAIAKQSLSFSNHKYQELSSLSMNGCGGDPRAPLGTIETRTFPVAPTPASAADRLNSAIFDLKDNPPPFDSGIIRLQVPIQQHIEALDWLSSQTQNLLPRCYFSGRDSSFVPRIDHPNGNGNGHASSHHQQDKLISVAGLGSAVFFRDLNPFSLDDWRSIRRFLSKRCPLIRAYGAIRFDARADIAPEWRGFGSFYFMVPQVEFNEFEGSSMISATVAWDNRLSMTYEEAMAALEATMWKISSDIRGSTDNAHRAVVLHQAHVPDQPSWHSSIKQALDLIRRKNSPLVKVVLARSSRMATVEIDPLEWLGCLQAEGDKAYQFCLQPSDSPAFIGNTPERLFYRNWLKVSSEALAATRARGATESLDLQIGNDLLSSPKDDHEFSVVRETVRTKLEAVCSSTLVEPYKALRKLPRVQHLYSQLTGTLRKEDDEFKILSCLHPTPAVCGYPMEEARTLISEIETFDRGMYAGPVGWFGGAESEFAVGIRSALVGKGVGALLYAGTGIVEGSDPALEWKELELKTSQFTKLMKFEAPRLPMMERIEQ</sequence>
<dbReference type="Proteomes" id="UP000504604">
    <property type="component" value="Linkage group LG8"/>
</dbReference>
<comment type="cofactor">
    <cofactor evidence="2">
        <name>Mg(2+)</name>
        <dbReference type="ChEBI" id="CHEBI:18420"/>
    </cofactor>
</comment>
<dbReference type="InterPro" id="IPR015890">
    <property type="entry name" value="Chorismate_C"/>
</dbReference>
<proteinExistence type="inferred from homology"/>
<evidence type="ECO:0000259" key="12">
    <source>
        <dbReference type="Pfam" id="PF00425"/>
    </source>
</evidence>
<dbReference type="Pfam" id="PF00425">
    <property type="entry name" value="Chorismate_bind"/>
    <property type="match status" value="1"/>
</dbReference>
<evidence type="ECO:0000256" key="8">
    <source>
        <dbReference type="ARBA" id="ARBA00022821"/>
    </source>
</evidence>
<dbReference type="InterPro" id="IPR005801">
    <property type="entry name" value="ADC_synthase"/>
</dbReference>
<evidence type="ECO:0000256" key="2">
    <source>
        <dbReference type="ARBA" id="ARBA00001946"/>
    </source>
</evidence>
<protein>
    <recommendedName>
        <fullName evidence="5">isochorismate synthase</fullName>
        <ecNumber evidence="5">5.4.4.2</ecNumber>
    </recommendedName>
</protein>
<dbReference type="FunFam" id="3.60.120.10:FF:000005">
    <property type="entry name" value="isochorismate synthase, chloroplastic-like isoform X1"/>
    <property type="match status" value="1"/>
</dbReference>
<evidence type="ECO:0000256" key="9">
    <source>
        <dbReference type="ARBA" id="ARBA00022842"/>
    </source>
</evidence>
<comment type="catalytic activity">
    <reaction evidence="1">
        <text>chorismate = isochorismate</text>
        <dbReference type="Rhea" id="RHEA:18985"/>
        <dbReference type="ChEBI" id="CHEBI:29748"/>
        <dbReference type="ChEBI" id="CHEBI:29780"/>
        <dbReference type="EC" id="5.4.4.2"/>
    </reaction>
</comment>
<dbReference type="PANTHER" id="PTHR47253">
    <property type="match status" value="1"/>
</dbReference>
<dbReference type="GO" id="GO:0009507">
    <property type="term" value="C:chloroplast"/>
    <property type="evidence" value="ECO:0007669"/>
    <property type="project" value="UniProtKB-SubCell"/>
</dbReference>
<keyword evidence="8" id="KW-0611">Plant defense</keyword>
<keyword evidence="10" id="KW-0809">Transit peptide</keyword>
<evidence type="ECO:0000313" key="13">
    <source>
        <dbReference type="Proteomes" id="UP000504604"/>
    </source>
</evidence>
<keyword evidence="13" id="KW-1185">Reference proteome</keyword>